<dbReference type="OrthoDB" id="47059at2759"/>
<feature type="region of interest" description="Disordered" evidence="1">
    <location>
        <begin position="1"/>
        <end position="25"/>
    </location>
</feature>
<sequence length="205" mass="21549">MGERKYQNLISPTRSTAPSTTSSLSNLLQQTSLSGIQSASGVRSNMSPTATLLHGNTTPLRALHPSSFLVLFTPVVPPPSPSASPNTDPFEPLGRALAQHHARIRHVPYVPSVGMTDTHLAFLRHAGAVVVVVVCEKGSEGRQWEFARSVMTHKGACEELGDVPVCLVLVGGEGRGGDLGGFGSVIWSRGYGEGALREVAGVMVG</sequence>
<evidence type="ECO:0000313" key="2">
    <source>
        <dbReference type="EMBL" id="KAF2491889.1"/>
    </source>
</evidence>
<name>A0A6A6QIH0_9PEZI</name>
<dbReference type="Proteomes" id="UP000799750">
    <property type="component" value="Unassembled WGS sequence"/>
</dbReference>
<dbReference type="AlphaFoldDB" id="A0A6A6QIH0"/>
<accession>A0A6A6QIH0</accession>
<reference evidence="2" key="1">
    <citation type="journal article" date="2020" name="Stud. Mycol.">
        <title>101 Dothideomycetes genomes: a test case for predicting lifestyles and emergence of pathogens.</title>
        <authorList>
            <person name="Haridas S."/>
            <person name="Albert R."/>
            <person name="Binder M."/>
            <person name="Bloem J."/>
            <person name="Labutti K."/>
            <person name="Salamov A."/>
            <person name="Andreopoulos B."/>
            <person name="Baker S."/>
            <person name="Barry K."/>
            <person name="Bills G."/>
            <person name="Bluhm B."/>
            <person name="Cannon C."/>
            <person name="Castanera R."/>
            <person name="Culley D."/>
            <person name="Daum C."/>
            <person name="Ezra D."/>
            <person name="Gonzalez J."/>
            <person name="Henrissat B."/>
            <person name="Kuo A."/>
            <person name="Liang C."/>
            <person name="Lipzen A."/>
            <person name="Lutzoni F."/>
            <person name="Magnuson J."/>
            <person name="Mondo S."/>
            <person name="Nolan M."/>
            <person name="Ohm R."/>
            <person name="Pangilinan J."/>
            <person name="Park H.-J."/>
            <person name="Ramirez L."/>
            <person name="Alfaro M."/>
            <person name="Sun H."/>
            <person name="Tritt A."/>
            <person name="Yoshinaga Y."/>
            <person name="Zwiers L.-H."/>
            <person name="Turgeon B."/>
            <person name="Goodwin S."/>
            <person name="Spatafora J."/>
            <person name="Crous P."/>
            <person name="Grigoriev I."/>
        </authorList>
    </citation>
    <scope>NUCLEOTIDE SEQUENCE</scope>
    <source>
        <strain evidence="2">CBS 269.34</strain>
    </source>
</reference>
<keyword evidence="3" id="KW-1185">Reference proteome</keyword>
<organism evidence="2 3">
    <name type="scientific">Lophium mytilinum</name>
    <dbReference type="NCBI Taxonomy" id="390894"/>
    <lineage>
        <taxon>Eukaryota</taxon>
        <taxon>Fungi</taxon>
        <taxon>Dikarya</taxon>
        <taxon>Ascomycota</taxon>
        <taxon>Pezizomycotina</taxon>
        <taxon>Dothideomycetes</taxon>
        <taxon>Pleosporomycetidae</taxon>
        <taxon>Mytilinidiales</taxon>
        <taxon>Mytilinidiaceae</taxon>
        <taxon>Lophium</taxon>
    </lineage>
</organism>
<gene>
    <name evidence="2" type="ORF">BU16DRAFT_585060</name>
</gene>
<evidence type="ECO:0000313" key="3">
    <source>
        <dbReference type="Proteomes" id="UP000799750"/>
    </source>
</evidence>
<dbReference type="EMBL" id="MU004195">
    <property type="protein sequence ID" value="KAF2491889.1"/>
    <property type="molecule type" value="Genomic_DNA"/>
</dbReference>
<proteinExistence type="predicted"/>
<feature type="compositionally biased region" description="Low complexity" evidence="1">
    <location>
        <begin position="11"/>
        <end position="25"/>
    </location>
</feature>
<evidence type="ECO:0000256" key="1">
    <source>
        <dbReference type="SAM" id="MobiDB-lite"/>
    </source>
</evidence>
<protein>
    <submittedName>
        <fullName evidence="2">Uncharacterized protein</fullName>
    </submittedName>
</protein>